<dbReference type="PANTHER" id="PTHR43570">
    <property type="entry name" value="ALDEHYDE DEHYDROGENASE"/>
    <property type="match status" value="1"/>
</dbReference>
<dbReference type="InterPro" id="IPR016161">
    <property type="entry name" value="Ald_DH/histidinol_DH"/>
</dbReference>
<evidence type="ECO:0000256" key="4">
    <source>
        <dbReference type="PIRNR" id="PIRNR036492"/>
    </source>
</evidence>
<dbReference type="AlphaFoldDB" id="A0A545T4G7"/>
<organism evidence="10 11">
    <name type="scientific">Aliikangiella marina</name>
    <dbReference type="NCBI Taxonomy" id="1712262"/>
    <lineage>
        <taxon>Bacteria</taxon>
        <taxon>Pseudomonadati</taxon>
        <taxon>Pseudomonadota</taxon>
        <taxon>Gammaproteobacteria</taxon>
        <taxon>Oceanospirillales</taxon>
        <taxon>Pleioneaceae</taxon>
        <taxon>Aliikangiella</taxon>
    </lineage>
</organism>
<evidence type="ECO:0000313" key="11">
    <source>
        <dbReference type="Proteomes" id="UP000317839"/>
    </source>
</evidence>
<dbReference type="SUPFAM" id="SSF53720">
    <property type="entry name" value="ALDH-like"/>
    <property type="match status" value="1"/>
</dbReference>
<dbReference type="PANTHER" id="PTHR43570:SF20">
    <property type="entry name" value="ALDEHYDE DEHYDROGENASE ALDX-RELATED"/>
    <property type="match status" value="1"/>
</dbReference>
<keyword evidence="2 4" id="KW-0560">Oxidoreductase</keyword>
<dbReference type="OrthoDB" id="9812625at2"/>
<feature type="region of interest" description="Disordered" evidence="8">
    <location>
        <begin position="1"/>
        <end position="20"/>
    </location>
</feature>
<dbReference type="InterPro" id="IPR012394">
    <property type="entry name" value="Aldehyde_DH_NAD(P)"/>
</dbReference>
<dbReference type="PROSITE" id="PS00687">
    <property type="entry name" value="ALDEHYDE_DEHYDR_GLU"/>
    <property type="match status" value="1"/>
</dbReference>
<dbReference type="InterPro" id="IPR016163">
    <property type="entry name" value="Ald_DH_C"/>
</dbReference>
<dbReference type="GO" id="GO:0004029">
    <property type="term" value="F:aldehyde dehydrogenase (NAD+) activity"/>
    <property type="evidence" value="ECO:0007669"/>
    <property type="project" value="TreeGrafter"/>
</dbReference>
<evidence type="ECO:0000256" key="2">
    <source>
        <dbReference type="ARBA" id="ARBA00023002"/>
    </source>
</evidence>
<dbReference type="FunFam" id="3.40.605.10:FF:000004">
    <property type="entry name" value="Aldehyde dehydrogenase"/>
    <property type="match status" value="1"/>
</dbReference>
<keyword evidence="11" id="KW-1185">Reference proteome</keyword>
<gene>
    <name evidence="10" type="ORF">FLL45_17970</name>
</gene>
<feature type="active site" evidence="5 6">
    <location>
        <position position="238"/>
    </location>
</feature>
<evidence type="ECO:0000256" key="3">
    <source>
        <dbReference type="ARBA" id="ARBA00023027"/>
    </source>
</evidence>
<dbReference type="RefSeq" id="WP_142943437.1">
    <property type="nucleotide sequence ID" value="NZ_VIKR01000005.1"/>
</dbReference>
<dbReference type="PIRSF" id="PIRSF036492">
    <property type="entry name" value="ALDH"/>
    <property type="match status" value="1"/>
</dbReference>
<evidence type="ECO:0000256" key="7">
    <source>
        <dbReference type="RuleBase" id="RU003345"/>
    </source>
</evidence>
<dbReference type="Pfam" id="PF00171">
    <property type="entry name" value="Aldedh"/>
    <property type="match status" value="1"/>
</dbReference>
<dbReference type="Gene3D" id="3.40.309.10">
    <property type="entry name" value="Aldehyde Dehydrogenase, Chain A, domain 2"/>
    <property type="match status" value="1"/>
</dbReference>
<evidence type="ECO:0000259" key="9">
    <source>
        <dbReference type="Pfam" id="PF00171"/>
    </source>
</evidence>
<dbReference type="InterPro" id="IPR016162">
    <property type="entry name" value="Ald_DH_N"/>
</dbReference>
<proteinExistence type="inferred from homology"/>
<dbReference type="CDD" id="cd07133">
    <property type="entry name" value="ALDH_CALDH_CalB"/>
    <property type="match status" value="1"/>
</dbReference>
<evidence type="ECO:0000256" key="5">
    <source>
        <dbReference type="PIRSR" id="PIRSR036492-1"/>
    </source>
</evidence>
<dbReference type="GO" id="GO:0006081">
    <property type="term" value="P:aldehyde metabolic process"/>
    <property type="evidence" value="ECO:0007669"/>
    <property type="project" value="InterPro"/>
</dbReference>
<protein>
    <recommendedName>
        <fullName evidence="4">Aldehyde dehydrogenase</fullName>
    </recommendedName>
</protein>
<dbReference type="Proteomes" id="UP000317839">
    <property type="component" value="Unassembled WGS sequence"/>
</dbReference>
<sequence>MHTTNQASAVNSDNTENNQTIDHTKHQIQNAREVFDLQRATFAQAPFPGEKLRLQQLKALKTALLKHKDKLVKAISADFDCRSNDESLLADVLPTIMNIDHAMKHLRAWMKPEKRKIHWLFQPAKAGIMYQPLGVVGIMGAWNYPVFLTLGPLVAAIAAGNRAMVKPSEHCPYTNRVLNEIIQESFTQDEVYLVEGGVEVGAAFTELPFDHILFTGSTKVGRLVMSAAAKNLTPVTLELGGKSPAIIASDVSADFAVERMLFGKTLNAGQTCVAPDYVLCPEDKVDGLIEAFKDQFSVLYPDVNNGDRTSIINEGQHSRLSDWLKDAQDKGANIIPLSEENPKVKRYMPLYLATDVSMDMTIMQEEIFGPILPIVTYKNIEQAIQIVNDGARPLALYLFSFDKALQQKLALETHSGGICVNDTLVHFAQDDLPIGGVGPSGMGKYHAQEGFKTFSNAKPIFKRGRFNSAKMAFPPYGNAIHRFIYRWFLR</sequence>
<reference evidence="10 11" key="1">
    <citation type="submission" date="2019-06" db="EMBL/GenBank/DDBJ databases">
        <title>Draft genome of Aliikangiella marina GYP-15.</title>
        <authorList>
            <person name="Wang G."/>
        </authorList>
    </citation>
    <scope>NUCLEOTIDE SEQUENCE [LARGE SCALE GENOMIC DNA]</scope>
    <source>
        <strain evidence="10 11">GYP-15</strain>
    </source>
</reference>
<comment type="similarity">
    <text evidence="1 4 7">Belongs to the aldehyde dehydrogenase family.</text>
</comment>
<evidence type="ECO:0000256" key="6">
    <source>
        <dbReference type="PROSITE-ProRule" id="PRU10007"/>
    </source>
</evidence>
<dbReference type="InterPro" id="IPR015590">
    <property type="entry name" value="Aldehyde_DH_dom"/>
</dbReference>
<evidence type="ECO:0000256" key="8">
    <source>
        <dbReference type="SAM" id="MobiDB-lite"/>
    </source>
</evidence>
<dbReference type="InterPro" id="IPR029510">
    <property type="entry name" value="Ald_DH_CS_GLU"/>
</dbReference>
<dbReference type="GO" id="GO:0005737">
    <property type="term" value="C:cytoplasm"/>
    <property type="evidence" value="ECO:0007669"/>
    <property type="project" value="TreeGrafter"/>
</dbReference>
<feature type="active site" evidence="5">
    <location>
        <position position="272"/>
    </location>
</feature>
<dbReference type="EMBL" id="VIKR01000005">
    <property type="protein sequence ID" value="TQV72109.1"/>
    <property type="molecule type" value="Genomic_DNA"/>
</dbReference>
<feature type="domain" description="Aldehyde dehydrogenase" evidence="9">
    <location>
        <begin position="23"/>
        <end position="458"/>
    </location>
</feature>
<evidence type="ECO:0000256" key="1">
    <source>
        <dbReference type="ARBA" id="ARBA00009986"/>
    </source>
</evidence>
<comment type="caution">
    <text evidence="10">The sequence shown here is derived from an EMBL/GenBank/DDBJ whole genome shotgun (WGS) entry which is preliminary data.</text>
</comment>
<evidence type="ECO:0000313" key="10">
    <source>
        <dbReference type="EMBL" id="TQV72109.1"/>
    </source>
</evidence>
<accession>A0A545T4G7</accession>
<keyword evidence="3" id="KW-0520">NAD</keyword>
<name>A0A545T4G7_9GAMM</name>
<dbReference type="Gene3D" id="3.40.605.10">
    <property type="entry name" value="Aldehyde Dehydrogenase, Chain A, domain 1"/>
    <property type="match status" value="1"/>
</dbReference>